<proteinExistence type="predicted"/>
<accession>A0A4Y2U131</accession>
<comment type="caution">
    <text evidence="1">The sequence shown here is derived from an EMBL/GenBank/DDBJ whole genome shotgun (WGS) entry which is preliminary data.</text>
</comment>
<keyword evidence="2" id="KW-1185">Reference proteome</keyword>
<dbReference type="AlphaFoldDB" id="A0A4Y2U131"/>
<protein>
    <submittedName>
        <fullName evidence="1">Uncharacterized protein</fullName>
    </submittedName>
</protein>
<organism evidence="1 2">
    <name type="scientific">Araneus ventricosus</name>
    <name type="common">Orbweaver spider</name>
    <name type="synonym">Epeira ventricosa</name>
    <dbReference type="NCBI Taxonomy" id="182803"/>
    <lineage>
        <taxon>Eukaryota</taxon>
        <taxon>Metazoa</taxon>
        <taxon>Ecdysozoa</taxon>
        <taxon>Arthropoda</taxon>
        <taxon>Chelicerata</taxon>
        <taxon>Arachnida</taxon>
        <taxon>Araneae</taxon>
        <taxon>Araneomorphae</taxon>
        <taxon>Entelegynae</taxon>
        <taxon>Araneoidea</taxon>
        <taxon>Araneidae</taxon>
        <taxon>Araneus</taxon>
    </lineage>
</organism>
<sequence>MLRDVVCIYEEKLLINASGAGVLPMLLISSLPFRIFNASSPVGWAGAGWDVLHLIKGRTFDLDGFNAHQTRKHGMSLVEPGTFLPRGRDLTTRPPRPCKM</sequence>
<dbReference type="EMBL" id="BGPR01032217">
    <property type="protein sequence ID" value="GBO05664.1"/>
    <property type="molecule type" value="Genomic_DNA"/>
</dbReference>
<reference evidence="1 2" key="1">
    <citation type="journal article" date="2019" name="Sci. Rep.">
        <title>Orb-weaving spider Araneus ventricosus genome elucidates the spidroin gene catalogue.</title>
        <authorList>
            <person name="Kono N."/>
            <person name="Nakamura H."/>
            <person name="Ohtoshi R."/>
            <person name="Moran D.A.P."/>
            <person name="Shinohara A."/>
            <person name="Yoshida Y."/>
            <person name="Fujiwara M."/>
            <person name="Mori M."/>
            <person name="Tomita M."/>
            <person name="Arakawa K."/>
        </authorList>
    </citation>
    <scope>NUCLEOTIDE SEQUENCE [LARGE SCALE GENOMIC DNA]</scope>
</reference>
<dbReference type="Proteomes" id="UP000499080">
    <property type="component" value="Unassembled WGS sequence"/>
</dbReference>
<evidence type="ECO:0000313" key="1">
    <source>
        <dbReference type="EMBL" id="GBO05664.1"/>
    </source>
</evidence>
<name>A0A4Y2U131_ARAVE</name>
<gene>
    <name evidence="1" type="ORF">AVEN_224958_1</name>
</gene>
<evidence type="ECO:0000313" key="2">
    <source>
        <dbReference type="Proteomes" id="UP000499080"/>
    </source>
</evidence>